<dbReference type="PANTHER" id="PTHR30443">
    <property type="entry name" value="INNER MEMBRANE PROTEIN"/>
    <property type="match status" value="1"/>
</dbReference>
<dbReference type="AlphaFoldDB" id="K1UIR5"/>
<gene>
    <name evidence="2" type="ORF">LEA_01929</name>
</gene>
<reference evidence="2" key="1">
    <citation type="journal article" date="2013" name="Environ. Microbiol.">
        <title>Microbiota from the distal guts of lean and obese adolescents exhibit partial functional redundancy besides clear differences in community structure.</title>
        <authorList>
            <person name="Ferrer M."/>
            <person name="Ruiz A."/>
            <person name="Lanza F."/>
            <person name="Haange S.B."/>
            <person name="Oberbach A."/>
            <person name="Till H."/>
            <person name="Bargiela R."/>
            <person name="Campoy C."/>
            <person name="Segura M.T."/>
            <person name="Richter M."/>
            <person name="von Bergen M."/>
            <person name="Seifert J."/>
            <person name="Suarez A."/>
        </authorList>
    </citation>
    <scope>NUCLEOTIDE SEQUENCE</scope>
</reference>
<protein>
    <submittedName>
        <fullName evidence="2">Integral membrane protein</fullName>
    </submittedName>
</protein>
<dbReference type="GO" id="GO:0009244">
    <property type="term" value="P:lipopolysaccharide core region biosynthetic process"/>
    <property type="evidence" value="ECO:0007669"/>
    <property type="project" value="TreeGrafter"/>
</dbReference>
<feature type="domain" description="Sulfatase N-terminal" evidence="1">
    <location>
        <begin position="2"/>
        <end position="83"/>
    </location>
</feature>
<dbReference type="Gene3D" id="3.40.720.10">
    <property type="entry name" value="Alkaline Phosphatase, subunit A"/>
    <property type="match status" value="1"/>
</dbReference>
<dbReference type="EMBL" id="AJWY01001340">
    <property type="protein sequence ID" value="EKC79924.1"/>
    <property type="molecule type" value="Genomic_DNA"/>
</dbReference>
<dbReference type="InterPro" id="IPR040423">
    <property type="entry name" value="PEA_transferase"/>
</dbReference>
<sequence>MVVGETSRALNWQLYGYERETNPLLVQQSGLVAFPKVLTESNTTHKSVPMLLSDVTACSYDSIYHRKGIITAFKEAGFRTAFFS</sequence>
<dbReference type="PANTHER" id="PTHR30443:SF0">
    <property type="entry name" value="PHOSPHOETHANOLAMINE TRANSFERASE EPTA"/>
    <property type="match status" value="1"/>
</dbReference>
<dbReference type="InterPro" id="IPR000917">
    <property type="entry name" value="Sulfatase_N"/>
</dbReference>
<organism evidence="2">
    <name type="scientific">human gut metagenome</name>
    <dbReference type="NCBI Taxonomy" id="408170"/>
    <lineage>
        <taxon>unclassified sequences</taxon>
        <taxon>metagenomes</taxon>
        <taxon>organismal metagenomes</taxon>
    </lineage>
</organism>
<dbReference type="InterPro" id="IPR017850">
    <property type="entry name" value="Alkaline_phosphatase_core_sf"/>
</dbReference>
<proteinExistence type="predicted"/>
<evidence type="ECO:0000259" key="1">
    <source>
        <dbReference type="Pfam" id="PF00884"/>
    </source>
</evidence>
<name>K1UIR5_9ZZZZ</name>
<accession>K1UIR5</accession>
<dbReference type="Pfam" id="PF00884">
    <property type="entry name" value="Sulfatase"/>
    <property type="match status" value="1"/>
</dbReference>
<dbReference type="GO" id="GO:0005886">
    <property type="term" value="C:plasma membrane"/>
    <property type="evidence" value="ECO:0007669"/>
    <property type="project" value="UniProtKB-SubCell"/>
</dbReference>
<evidence type="ECO:0000313" key="2">
    <source>
        <dbReference type="EMBL" id="EKC79924.1"/>
    </source>
</evidence>
<dbReference type="GO" id="GO:0016776">
    <property type="term" value="F:phosphotransferase activity, phosphate group as acceptor"/>
    <property type="evidence" value="ECO:0007669"/>
    <property type="project" value="TreeGrafter"/>
</dbReference>
<comment type="caution">
    <text evidence="2">The sequence shown here is derived from an EMBL/GenBank/DDBJ whole genome shotgun (WGS) entry which is preliminary data.</text>
</comment>
<feature type="non-terminal residue" evidence="2">
    <location>
        <position position="84"/>
    </location>
</feature>